<gene>
    <name evidence="2" type="ORF">SAMN05216554_1154</name>
</gene>
<feature type="transmembrane region" description="Helical" evidence="1">
    <location>
        <begin position="15"/>
        <end position="41"/>
    </location>
</feature>
<organism evidence="2 3">
    <name type="scientific">Herbiconiux ginsengi</name>
    <dbReference type="NCBI Taxonomy" id="381665"/>
    <lineage>
        <taxon>Bacteria</taxon>
        <taxon>Bacillati</taxon>
        <taxon>Actinomycetota</taxon>
        <taxon>Actinomycetes</taxon>
        <taxon>Micrococcales</taxon>
        <taxon>Microbacteriaceae</taxon>
        <taxon>Herbiconiux</taxon>
    </lineage>
</organism>
<dbReference type="AlphaFoldDB" id="A0A1H3LVP5"/>
<keyword evidence="1" id="KW-0472">Membrane</keyword>
<keyword evidence="1" id="KW-1133">Transmembrane helix</keyword>
<sequence length="237" mass="24395">MTTPPPRDHRPQSTIIALVLSFAAGATDAFAFLLLGGVFTANMTGNLVLAGLTERPNYPSMIVGVIVAIIAFVIGLSIALAIARPSPGPRRLTAVLALGLAAQVAVLIGWVLAPDRSSMVDQAPLIALSGFAMAMQTGVSKRIESRSGVSTTYVTGTITNLVSDFVDKNEQAGVTRIGVIVALVAGALCGSLLIGIDTTLGAVLPIVPATVGLLLLVSAWRSDEKSHLNERSSNAIG</sequence>
<dbReference type="PANTHER" id="PTHR37314">
    <property type="entry name" value="SLR0142 PROTEIN"/>
    <property type="match status" value="1"/>
</dbReference>
<protein>
    <submittedName>
        <fullName evidence="2">Uncharacterized membrane protein YoaK, UPF0700 family</fullName>
    </submittedName>
</protein>
<keyword evidence="1" id="KW-0812">Transmembrane</keyword>
<dbReference type="STRING" id="381665.SAMN05216554_1154"/>
<reference evidence="2 3" key="1">
    <citation type="submission" date="2016-10" db="EMBL/GenBank/DDBJ databases">
        <authorList>
            <person name="de Groot N.N."/>
        </authorList>
    </citation>
    <scope>NUCLEOTIDE SEQUENCE [LARGE SCALE GENOMIC DNA]</scope>
    <source>
        <strain evidence="2 3">CGMCC 4.3491</strain>
    </source>
</reference>
<feature type="transmembrane region" description="Helical" evidence="1">
    <location>
        <begin position="94"/>
        <end position="113"/>
    </location>
</feature>
<dbReference type="EMBL" id="FNPZ01000001">
    <property type="protein sequence ID" value="SDY68471.1"/>
    <property type="molecule type" value="Genomic_DNA"/>
</dbReference>
<dbReference type="RefSeq" id="WP_092549983.1">
    <property type="nucleotide sequence ID" value="NZ_FNPZ01000001.1"/>
</dbReference>
<evidence type="ECO:0000313" key="3">
    <source>
        <dbReference type="Proteomes" id="UP000198891"/>
    </source>
</evidence>
<dbReference type="PANTHER" id="PTHR37314:SF4">
    <property type="entry name" value="UPF0700 TRANSMEMBRANE PROTEIN YOAK"/>
    <property type="match status" value="1"/>
</dbReference>
<proteinExistence type="predicted"/>
<evidence type="ECO:0000313" key="2">
    <source>
        <dbReference type="EMBL" id="SDY68471.1"/>
    </source>
</evidence>
<keyword evidence="3" id="KW-1185">Reference proteome</keyword>
<feature type="transmembrane region" description="Helical" evidence="1">
    <location>
        <begin position="177"/>
        <end position="196"/>
    </location>
</feature>
<dbReference type="InterPro" id="IPR010699">
    <property type="entry name" value="DUF1275"/>
</dbReference>
<feature type="transmembrane region" description="Helical" evidence="1">
    <location>
        <begin position="61"/>
        <end position="82"/>
    </location>
</feature>
<dbReference type="Proteomes" id="UP000198891">
    <property type="component" value="Unassembled WGS sequence"/>
</dbReference>
<name>A0A1H3LVP5_9MICO</name>
<dbReference type="Pfam" id="PF06912">
    <property type="entry name" value="DUF1275"/>
    <property type="match status" value="1"/>
</dbReference>
<evidence type="ECO:0000256" key="1">
    <source>
        <dbReference type="SAM" id="Phobius"/>
    </source>
</evidence>
<dbReference type="OrthoDB" id="4272751at2"/>
<feature type="transmembrane region" description="Helical" evidence="1">
    <location>
        <begin position="202"/>
        <end position="220"/>
    </location>
</feature>
<accession>A0A1H3LVP5</accession>